<dbReference type="CDD" id="cd01647">
    <property type="entry name" value="RT_LTR"/>
    <property type="match status" value="1"/>
</dbReference>
<evidence type="ECO:0000313" key="2">
    <source>
        <dbReference type="EMBL" id="GFO36040.1"/>
    </source>
</evidence>
<feature type="domain" description="Reverse transcriptase" evidence="1">
    <location>
        <begin position="24"/>
        <end position="127"/>
    </location>
</feature>
<dbReference type="InterPro" id="IPR043502">
    <property type="entry name" value="DNA/RNA_pol_sf"/>
</dbReference>
<dbReference type="PANTHER" id="PTHR24559:SF444">
    <property type="entry name" value="REVERSE TRANSCRIPTASE DOMAIN-CONTAINING PROTEIN"/>
    <property type="match status" value="1"/>
</dbReference>
<dbReference type="Pfam" id="PF00078">
    <property type="entry name" value="RVT_1"/>
    <property type="match status" value="1"/>
</dbReference>
<evidence type="ECO:0000259" key="1">
    <source>
        <dbReference type="Pfam" id="PF00078"/>
    </source>
</evidence>
<dbReference type="Gene3D" id="3.30.70.270">
    <property type="match status" value="1"/>
</dbReference>
<dbReference type="SUPFAM" id="SSF56672">
    <property type="entry name" value="DNA/RNA polymerases"/>
    <property type="match status" value="1"/>
</dbReference>
<proteinExistence type="predicted"/>
<dbReference type="InterPro" id="IPR000477">
    <property type="entry name" value="RT_dom"/>
</dbReference>
<dbReference type="AlphaFoldDB" id="A0AAV4CW03"/>
<accession>A0AAV4CW03</accession>
<reference evidence="2 3" key="1">
    <citation type="journal article" date="2021" name="Elife">
        <title>Chloroplast acquisition without the gene transfer in kleptoplastic sea slugs, Plakobranchus ocellatus.</title>
        <authorList>
            <person name="Maeda T."/>
            <person name="Takahashi S."/>
            <person name="Yoshida T."/>
            <person name="Shimamura S."/>
            <person name="Takaki Y."/>
            <person name="Nagai Y."/>
            <person name="Toyoda A."/>
            <person name="Suzuki Y."/>
            <person name="Arimoto A."/>
            <person name="Ishii H."/>
            <person name="Satoh N."/>
            <person name="Nishiyama T."/>
            <person name="Hasebe M."/>
            <person name="Maruyama T."/>
            <person name="Minagawa J."/>
            <person name="Obokata J."/>
            <person name="Shigenobu S."/>
        </authorList>
    </citation>
    <scope>NUCLEOTIDE SEQUENCE [LARGE SCALE GENOMIC DNA]</scope>
</reference>
<dbReference type="InterPro" id="IPR043128">
    <property type="entry name" value="Rev_trsase/Diguanyl_cyclase"/>
</dbReference>
<comment type="caution">
    <text evidence="2">The sequence shown here is derived from an EMBL/GenBank/DDBJ whole genome shotgun (WGS) entry which is preliminary data.</text>
</comment>
<gene>
    <name evidence="2" type="ORF">PoB_006254500</name>
</gene>
<dbReference type="EMBL" id="BLXT01007037">
    <property type="protein sequence ID" value="GFO36040.1"/>
    <property type="molecule type" value="Genomic_DNA"/>
</dbReference>
<protein>
    <submittedName>
        <fullName evidence="2">Retrovirus-related pol polyprotein from transposon 17.6</fullName>
    </submittedName>
</protein>
<sequence>MFSCIDTGIIRPSSSPFASLITVVRKKDRTIRLCIDFHRLNSVTIFDAEPIPTLDELLAQLTGSKVFTKIDLCKGYWQIPMDEDPKLFTAFQTPLGLMEFNFMPFDLCTAAPTLQKAMRKAVGHLPHVASYLMIFSSMARLGKTICLTWRPHGKPFDNII</sequence>
<dbReference type="InterPro" id="IPR053134">
    <property type="entry name" value="RNA-dir_DNA_polymerase"/>
</dbReference>
<dbReference type="Gene3D" id="3.10.10.10">
    <property type="entry name" value="HIV Type 1 Reverse Transcriptase, subunit A, domain 1"/>
    <property type="match status" value="1"/>
</dbReference>
<dbReference type="Proteomes" id="UP000735302">
    <property type="component" value="Unassembled WGS sequence"/>
</dbReference>
<evidence type="ECO:0000313" key="3">
    <source>
        <dbReference type="Proteomes" id="UP000735302"/>
    </source>
</evidence>
<keyword evidence="3" id="KW-1185">Reference proteome</keyword>
<dbReference type="PANTHER" id="PTHR24559">
    <property type="entry name" value="TRANSPOSON TY3-I GAG-POL POLYPROTEIN"/>
    <property type="match status" value="1"/>
</dbReference>
<name>A0AAV4CW03_9GAST</name>
<organism evidence="2 3">
    <name type="scientific">Plakobranchus ocellatus</name>
    <dbReference type="NCBI Taxonomy" id="259542"/>
    <lineage>
        <taxon>Eukaryota</taxon>
        <taxon>Metazoa</taxon>
        <taxon>Spiralia</taxon>
        <taxon>Lophotrochozoa</taxon>
        <taxon>Mollusca</taxon>
        <taxon>Gastropoda</taxon>
        <taxon>Heterobranchia</taxon>
        <taxon>Euthyneura</taxon>
        <taxon>Panpulmonata</taxon>
        <taxon>Sacoglossa</taxon>
        <taxon>Placobranchoidea</taxon>
        <taxon>Plakobranchidae</taxon>
        <taxon>Plakobranchus</taxon>
    </lineage>
</organism>